<evidence type="ECO:0000259" key="11">
    <source>
        <dbReference type="Pfam" id="PF13720"/>
    </source>
</evidence>
<dbReference type="InterPro" id="IPR037157">
    <property type="entry name" value="Acetyltransf_C_sf"/>
</dbReference>
<dbReference type="GO" id="GO:0016020">
    <property type="term" value="C:membrane"/>
    <property type="evidence" value="ECO:0007669"/>
    <property type="project" value="GOC"/>
</dbReference>
<organism evidence="12 13">
    <name type="scientific">Alkalimarinus sediminis</name>
    <dbReference type="NCBI Taxonomy" id="1632866"/>
    <lineage>
        <taxon>Bacteria</taxon>
        <taxon>Pseudomonadati</taxon>
        <taxon>Pseudomonadota</taxon>
        <taxon>Gammaproteobacteria</taxon>
        <taxon>Alteromonadales</taxon>
        <taxon>Alteromonadaceae</taxon>
        <taxon>Alkalimarinus</taxon>
    </lineage>
</organism>
<dbReference type="EMBL" id="CP101527">
    <property type="protein sequence ID" value="UZW73383.1"/>
    <property type="molecule type" value="Genomic_DNA"/>
</dbReference>
<dbReference type="InterPro" id="IPR001451">
    <property type="entry name" value="Hexapep"/>
</dbReference>
<dbReference type="CDD" id="cd03351">
    <property type="entry name" value="LbH_UDP-GlcNAc_AT"/>
    <property type="match status" value="1"/>
</dbReference>
<keyword evidence="7 10" id="KW-0443">Lipid metabolism</keyword>
<protein>
    <recommendedName>
        <fullName evidence="10">Acyl-[acyl-carrier-protein]--UDP-N-acetylglucosamine O-acyltransferase</fullName>
        <shortName evidence="10">UDP-N-acetylglucosamine acyltransferase</shortName>
        <ecNumber evidence="10">2.3.1.129</ecNumber>
    </recommendedName>
</protein>
<keyword evidence="8 10" id="KW-0012">Acyltransferase</keyword>
<keyword evidence="13" id="KW-1185">Reference proteome</keyword>
<keyword evidence="2 10" id="KW-0963">Cytoplasm</keyword>
<comment type="subcellular location">
    <subcellularLocation>
        <location evidence="1 10">Cytoplasm</location>
    </subcellularLocation>
</comment>
<dbReference type="NCBIfam" id="TIGR01852">
    <property type="entry name" value="lipid_A_lpxA"/>
    <property type="match status" value="1"/>
</dbReference>
<evidence type="ECO:0000256" key="8">
    <source>
        <dbReference type="ARBA" id="ARBA00023315"/>
    </source>
</evidence>
<comment type="pathway">
    <text evidence="10">Glycolipid biosynthesis; lipid IV(A) biosynthesis; lipid IV(A) from (3R)-3-hydroxytetradecanoyl-[acyl-carrier-protein] and UDP-N-acetyl-alpha-D-glucosamine: step 1/6.</text>
</comment>
<dbReference type="GO" id="GO:0008780">
    <property type="term" value="F:acyl-[acyl-carrier-protein]-UDP-N-acetylglucosamine O-acyltransferase activity"/>
    <property type="evidence" value="ECO:0007669"/>
    <property type="project" value="UniProtKB-UniRule"/>
</dbReference>
<reference evidence="12" key="1">
    <citation type="submission" date="2022-07" db="EMBL/GenBank/DDBJ databases">
        <title>Alkalimarinus sp. nov., isolated from gut of a Alitta virens.</title>
        <authorList>
            <person name="Yang A.I."/>
            <person name="Shin N.-R."/>
        </authorList>
    </citation>
    <scope>NUCLEOTIDE SEQUENCE</scope>
    <source>
        <strain evidence="12">FA028</strain>
    </source>
</reference>
<sequence length="257" mass="27674">MSIHPQAIVDPSAKVAEDVIVGPWSYIGPDVEIGPGTEIMSHVVVKGPTVIGKNNRIFQFSSVGEECQDKKYAGEPTRLEIGDNNIIRENCTIHRGTVQDQSLTKIGSNNLIMAYVHVAHDCVLGDNIILANNATLAGHVHVGDWAILGGGTMVHQFCKIGCHSMSAGGSIVLKDIPAYIMASGQSASAFGLNSEGLKRRGFSKEAMLELKRAYKVIFRQGLTLKQAIEALEDSASKVPEVNVLLESLKNSDRGILR</sequence>
<dbReference type="PIRSF" id="PIRSF000456">
    <property type="entry name" value="UDP-GlcNAc_acltr"/>
    <property type="match status" value="1"/>
</dbReference>
<comment type="similarity">
    <text evidence="10">Belongs to the transferase hexapeptide repeat family. LpxA subfamily.</text>
</comment>
<comment type="function">
    <text evidence="9 10">Involved in the biosynthesis of lipid A, a phosphorylated glycolipid that anchors the lipopolysaccharide to the outer membrane of the cell.</text>
</comment>
<dbReference type="RefSeq" id="WP_251809524.1">
    <property type="nucleotide sequence ID" value="NZ_CP101527.1"/>
</dbReference>
<name>A0A9E8HIK9_9ALTE</name>
<dbReference type="InterPro" id="IPR029098">
    <property type="entry name" value="Acetyltransf_C"/>
</dbReference>
<evidence type="ECO:0000313" key="12">
    <source>
        <dbReference type="EMBL" id="UZW73383.1"/>
    </source>
</evidence>
<dbReference type="InterPro" id="IPR010137">
    <property type="entry name" value="Lipid_A_LpxA"/>
</dbReference>
<keyword evidence="5 10" id="KW-0808">Transferase</keyword>
<comment type="subunit">
    <text evidence="10">Homotrimer.</text>
</comment>
<evidence type="ECO:0000256" key="6">
    <source>
        <dbReference type="ARBA" id="ARBA00022737"/>
    </source>
</evidence>
<dbReference type="Pfam" id="PF00132">
    <property type="entry name" value="Hexapep"/>
    <property type="match status" value="1"/>
</dbReference>
<keyword evidence="6 10" id="KW-0677">Repeat</keyword>
<evidence type="ECO:0000256" key="9">
    <source>
        <dbReference type="ARBA" id="ARBA00056633"/>
    </source>
</evidence>
<dbReference type="Gene3D" id="2.160.10.10">
    <property type="entry name" value="Hexapeptide repeat proteins"/>
    <property type="match status" value="1"/>
</dbReference>
<evidence type="ECO:0000256" key="3">
    <source>
        <dbReference type="ARBA" id="ARBA00022516"/>
    </source>
</evidence>
<accession>A0A9E8HIK9</accession>
<dbReference type="KEGG" id="asem:NNL22_09990"/>
<dbReference type="HAMAP" id="MF_00387">
    <property type="entry name" value="LpxA"/>
    <property type="match status" value="1"/>
</dbReference>
<evidence type="ECO:0000256" key="10">
    <source>
        <dbReference type="HAMAP-Rule" id="MF_00387"/>
    </source>
</evidence>
<evidence type="ECO:0000256" key="2">
    <source>
        <dbReference type="ARBA" id="ARBA00022490"/>
    </source>
</evidence>
<dbReference type="Gene3D" id="1.20.1180.10">
    <property type="entry name" value="Udp N-acetylglucosamine O-acyltransferase, C-terminal domain"/>
    <property type="match status" value="1"/>
</dbReference>
<dbReference type="GO" id="GO:0005737">
    <property type="term" value="C:cytoplasm"/>
    <property type="evidence" value="ECO:0007669"/>
    <property type="project" value="UniProtKB-SubCell"/>
</dbReference>
<dbReference type="EC" id="2.3.1.129" evidence="10"/>
<evidence type="ECO:0000256" key="7">
    <source>
        <dbReference type="ARBA" id="ARBA00023098"/>
    </source>
</evidence>
<evidence type="ECO:0000256" key="5">
    <source>
        <dbReference type="ARBA" id="ARBA00022679"/>
    </source>
</evidence>
<keyword evidence="4 10" id="KW-0441">Lipid A biosynthesis</keyword>
<keyword evidence="3 10" id="KW-0444">Lipid biosynthesis</keyword>
<feature type="domain" description="UDP N-acetylglucosamine O-acyltransferase C-terminal" evidence="11">
    <location>
        <begin position="175"/>
        <end position="255"/>
    </location>
</feature>
<dbReference type="GO" id="GO:0009245">
    <property type="term" value="P:lipid A biosynthetic process"/>
    <property type="evidence" value="ECO:0007669"/>
    <property type="project" value="UniProtKB-UniRule"/>
</dbReference>
<gene>
    <name evidence="10 12" type="primary">lpxA</name>
    <name evidence="12" type="ORF">NNL22_09990</name>
</gene>
<evidence type="ECO:0000256" key="1">
    <source>
        <dbReference type="ARBA" id="ARBA00004496"/>
    </source>
</evidence>
<dbReference type="SUPFAM" id="SSF51161">
    <property type="entry name" value="Trimeric LpxA-like enzymes"/>
    <property type="match status" value="1"/>
</dbReference>
<proteinExistence type="inferred from homology"/>
<dbReference type="Proteomes" id="UP001164472">
    <property type="component" value="Chromosome"/>
</dbReference>
<evidence type="ECO:0000313" key="13">
    <source>
        <dbReference type="Proteomes" id="UP001164472"/>
    </source>
</evidence>
<dbReference type="InterPro" id="IPR011004">
    <property type="entry name" value="Trimer_LpxA-like_sf"/>
</dbReference>
<dbReference type="PANTHER" id="PTHR43480:SF1">
    <property type="entry name" value="ACYL-[ACYL-CARRIER-PROTEIN]--UDP-N-ACETYLGLUCOSAMINE O-ACYLTRANSFERASE, MITOCHONDRIAL-RELATED"/>
    <property type="match status" value="1"/>
</dbReference>
<dbReference type="PANTHER" id="PTHR43480">
    <property type="entry name" value="ACYL-[ACYL-CARRIER-PROTEIN]--UDP-N-ACETYLGLUCOSAMINE O-ACYLTRANSFERASE"/>
    <property type="match status" value="1"/>
</dbReference>
<dbReference type="NCBIfam" id="NF003657">
    <property type="entry name" value="PRK05289.1"/>
    <property type="match status" value="1"/>
</dbReference>
<dbReference type="FunFam" id="2.160.10.10:FF:000003">
    <property type="entry name" value="Acyl-[acyl-carrier-protein]--UDP-N-acetylglucosamine O-acyltransferase"/>
    <property type="match status" value="1"/>
</dbReference>
<dbReference type="AlphaFoldDB" id="A0A9E8HIK9"/>
<evidence type="ECO:0000256" key="4">
    <source>
        <dbReference type="ARBA" id="ARBA00022556"/>
    </source>
</evidence>
<comment type="catalytic activity">
    <reaction evidence="10">
        <text>a (3R)-hydroxyacyl-[ACP] + UDP-N-acetyl-alpha-D-glucosamine = a UDP-3-O-[(3R)-3-hydroxyacyl]-N-acetyl-alpha-D-glucosamine + holo-[ACP]</text>
        <dbReference type="Rhea" id="RHEA:67812"/>
        <dbReference type="Rhea" id="RHEA-COMP:9685"/>
        <dbReference type="Rhea" id="RHEA-COMP:9945"/>
        <dbReference type="ChEBI" id="CHEBI:57705"/>
        <dbReference type="ChEBI" id="CHEBI:64479"/>
        <dbReference type="ChEBI" id="CHEBI:78827"/>
        <dbReference type="ChEBI" id="CHEBI:173225"/>
        <dbReference type="EC" id="2.3.1.129"/>
    </reaction>
</comment>
<dbReference type="Pfam" id="PF13720">
    <property type="entry name" value="Acetyltransf_11"/>
    <property type="match status" value="1"/>
</dbReference>